<keyword evidence="6" id="KW-1185">Reference proteome</keyword>
<feature type="compositionally biased region" description="Pro residues" evidence="3">
    <location>
        <begin position="21"/>
        <end position="35"/>
    </location>
</feature>
<gene>
    <name evidence="5" type="ORF">ACFYV7_35495</name>
</gene>
<name>A0ABW6R3R0_9NOCA</name>
<comment type="caution">
    <text evidence="5">The sequence shown here is derived from an EMBL/GenBank/DDBJ whole genome shotgun (WGS) entry which is preliminary data.</text>
</comment>
<accession>A0ABW6R3R0</accession>
<dbReference type="Pfam" id="PF26580">
    <property type="entry name" value="Mtb12_C"/>
    <property type="match status" value="1"/>
</dbReference>
<feature type="domain" description="Low molecular weight antigen MTB12-like C-terminal" evidence="4">
    <location>
        <begin position="34"/>
        <end position="137"/>
    </location>
</feature>
<keyword evidence="1" id="KW-0732">Signal</keyword>
<evidence type="ECO:0000313" key="5">
    <source>
        <dbReference type="EMBL" id="MFF3228145.1"/>
    </source>
</evidence>
<evidence type="ECO:0000256" key="3">
    <source>
        <dbReference type="SAM" id="MobiDB-lite"/>
    </source>
</evidence>
<comment type="similarity">
    <text evidence="2">Belongs to the MTB12 family.</text>
</comment>
<reference evidence="5 6" key="1">
    <citation type="submission" date="2024-10" db="EMBL/GenBank/DDBJ databases">
        <title>The Natural Products Discovery Center: Release of the First 8490 Sequenced Strains for Exploring Actinobacteria Biosynthetic Diversity.</title>
        <authorList>
            <person name="Kalkreuter E."/>
            <person name="Kautsar S.A."/>
            <person name="Yang D."/>
            <person name="Bader C.D."/>
            <person name="Teijaro C.N."/>
            <person name="Fluegel L."/>
            <person name="Davis C.M."/>
            <person name="Simpson J.R."/>
            <person name="Lauterbach L."/>
            <person name="Steele A.D."/>
            <person name="Gui C."/>
            <person name="Meng S."/>
            <person name="Li G."/>
            <person name="Viehrig K."/>
            <person name="Ye F."/>
            <person name="Su P."/>
            <person name="Kiefer A.F."/>
            <person name="Nichols A."/>
            <person name="Cepeda A.J."/>
            <person name="Yan W."/>
            <person name="Fan B."/>
            <person name="Jiang Y."/>
            <person name="Adhikari A."/>
            <person name="Zheng C.-J."/>
            <person name="Schuster L."/>
            <person name="Cowan T.M."/>
            <person name="Smanski M.J."/>
            <person name="Chevrette M.G."/>
            <person name="De Carvalho L.P.S."/>
            <person name="Shen B."/>
        </authorList>
    </citation>
    <scope>NUCLEOTIDE SEQUENCE [LARGE SCALE GENOMIC DNA]</scope>
    <source>
        <strain evidence="5 6">NPDC003040</strain>
    </source>
</reference>
<dbReference type="RefSeq" id="WP_387724715.1">
    <property type="nucleotide sequence ID" value="NZ_JBIAPI010000013.1"/>
</dbReference>
<evidence type="ECO:0000313" key="6">
    <source>
        <dbReference type="Proteomes" id="UP001601948"/>
    </source>
</evidence>
<sequence length="147" mass="15669">MMQLSVACVRNDTATGTTSVPTPPPSSALAPVPPLPSAEDVTALLRRLLDPTVPNAEKHDSIQGVRVDPDLPNRLAKVAQQYHAEVTVTTTALGAPGMVAAGTWTIDGVVPQPIVVNFIAEDGKWKVEKTWGCQLLIVFDMTSPMCR</sequence>
<proteinExistence type="inferred from homology"/>
<dbReference type="EMBL" id="JBIAPI010000013">
    <property type="protein sequence ID" value="MFF3228145.1"/>
    <property type="molecule type" value="Genomic_DNA"/>
</dbReference>
<feature type="region of interest" description="Disordered" evidence="3">
    <location>
        <begin position="13"/>
        <end position="35"/>
    </location>
</feature>
<evidence type="ECO:0000256" key="2">
    <source>
        <dbReference type="ARBA" id="ARBA00093774"/>
    </source>
</evidence>
<evidence type="ECO:0000259" key="4">
    <source>
        <dbReference type="Pfam" id="PF26580"/>
    </source>
</evidence>
<dbReference type="InterPro" id="IPR058644">
    <property type="entry name" value="Mtb12-like_C"/>
</dbReference>
<organism evidence="5 6">
    <name type="scientific">Nocardia suismassiliense</name>
    <dbReference type="NCBI Taxonomy" id="2077092"/>
    <lineage>
        <taxon>Bacteria</taxon>
        <taxon>Bacillati</taxon>
        <taxon>Actinomycetota</taxon>
        <taxon>Actinomycetes</taxon>
        <taxon>Mycobacteriales</taxon>
        <taxon>Nocardiaceae</taxon>
        <taxon>Nocardia</taxon>
    </lineage>
</organism>
<protein>
    <recommendedName>
        <fullName evidence="4">Low molecular weight antigen MTB12-like C-terminal domain-containing protein</fullName>
    </recommendedName>
</protein>
<evidence type="ECO:0000256" key="1">
    <source>
        <dbReference type="ARBA" id="ARBA00022729"/>
    </source>
</evidence>
<dbReference type="Proteomes" id="UP001601948">
    <property type="component" value="Unassembled WGS sequence"/>
</dbReference>